<dbReference type="Proteomes" id="UP001232148">
    <property type="component" value="Unassembled WGS sequence"/>
</dbReference>
<feature type="transmembrane region" description="Helical" evidence="1">
    <location>
        <begin position="86"/>
        <end position="108"/>
    </location>
</feature>
<protein>
    <submittedName>
        <fullName evidence="2">Uncharacterized protein</fullName>
    </submittedName>
</protein>
<keyword evidence="1" id="KW-1133">Transmembrane helix</keyword>
<evidence type="ECO:0000313" key="2">
    <source>
        <dbReference type="EMBL" id="KAK2034805.1"/>
    </source>
</evidence>
<evidence type="ECO:0000256" key="1">
    <source>
        <dbReference type="SAM" id="Phobius"/>
    </source>
</evidence>
<proteinExistence type="predicted"/>
<keyword evidence="1" id="KW-0472">Membrane</keyword>
<comment type="caution">
    <text evidence="2">The sequence shown here is derived from an EMBL/GenBank/DDBJ whole genome shotgun (WGS) entry which is preliminary data.</text>
</comment>
<sequence>MVPSDGFKSLIGSINPSKSVMKHRLAIIAASGTSHAVRRLSMTRSTIGSPMPLVPKCTFLSGACAVFPVIRSAVPRSWAPRRQRGVFVSTTISASIGTAALPGLIWMLPPTLCFFACRKECLSPLSQQGAGLRCR</sequence>
<evidence type="ECO:0000313" key="3">
    <source>
        <dbReference type="Proteomes" id="UP001232148"/>
    </source>
</evidence>
<dbReference type="AlphaFoldDB" id="A0AAD9HT51"/>
<keyword evidence="3" id="KW-1185">Reference proteome</keyword>
<name>A0AAD9HT51_9PEZI</name>
<organism evidence="2 3">
    <name type="scientific">Colletotrichum zoysiae</name>
    <dbReference type="NCBI Taxonomy" id="1216348"/>
    <lineage>
        <taxon>Eukaryota</taxon>
        <taxon>Fungi</taxon>
        <taxon>Dikarya</taxon>
        <taxon>Ascomycota</taxon>
        <taxon>Pezizomycotina</taxon>
        <taxon>Sordariomycetes</taxon>
        <taxon>Hypocreomycetidae</taxon>
        <taxon>Glomerellales</taxon>
        <taxon>Glomerellaceae</taxon>
        <taxon>Colletotrichum</taxon>
        <taxon>Colletotrichum graminicola species complex</taxon>
    </lineage>
</organism>
<gene>
    <name evidence="2" type="ORF">LX32DRAFT_339913</name>
</gene>
<keyword evidence="1" id="KW-0812">Transmembrane</keyword>
<dbReference type="EMBL" id="MU842812">
    <property type="protein sequence ID" value="KAK2034805.1"/>
    <property type="molecule type" value="Genomic_DNA"/>
</dbReference>
<reference evidence="2" key="1">
    <citation type="submission" date="2021-06" db="EMBL/GenBank/DDBJ databases">
        <title>Comparative genomics, transcriptomics and evolutionary studies reveal genomic signatures of adaptation to plant cell wall in hemibiotrophic fungi.</title>
        <authorList>
            <consortium name="DOE Joint Genome Institute"/>
            <person name="Baroncelli R."/>
            <person name="Diaz J.F."/>
            <person name="Benocci T."/>
            <person name="Peng M."/>
            <person name="Battaglia E."/>
            <person name="Haridas S."/>
            <person name="Andreopoulos W."/>
            <person name="Labutti K."/>
            <person name="Pangilinan J."/>
            <person name="Floch G.L."/>
            <person name="Makela M.R."/>
            <person name="Henrissat B."/>
            <person name="Grigoriev I.V."/>
            <person name="Crouch J.A."/>
            <person name="De Vries R.P."/>
            <person name="Sukno S.A."/>
            <person name="Thon M.R."/>
        </authorList>
    </citation>
    <scope>NUCLEOTIDE SEQUENCE</scope>
    <source>
        <strain evidence="2">MAFF235873</strain>
    </source>
</reference>
<accession>A0AAD9HT51</accession>